<keyword evidence="1" id="KW-1133">Transmembrane helix</keyword>
<reference evidence="2 3" key="1">
    <citation type="journal article" date="2020" name="Nat. Commun.">
        <title>The structures of two archaeal type IV pili illuminate evolutionary relationships.</title>
        <authorList>
            <person name="Wang F."/>
            <person name="Baquero D.P."/>
            <person name="Su Z."/>
            <person name="Beltran L.C."/>
            <person name="Prangishvili D."/>
            <person name="Krupovic M."/>
            <person name="Egelman E.H."/>
        </authorList>
    </citation>
    <scope>NUCLEOTIDE SEQUENCE [LARGE SCALE GENOMIC DNA]</scope>
    <source>
        <strain evidence="2 3">POZ149</strain>
    </source>
</reference>
<feature type="transmembrane region" description="Helical" evidence="1">
    <location>
        <begin position="229"/>
        <end position="250"/>
    </location>
</feature>
<evidence type="ECO:0000313" key="3">
    <source>
        <dbReference type="Proteomes" id="UP000594632"/>
    </source>
</evidence>
<feature type="transmembrane region" description="Helical" evidence="1">
    <location>
        <begin position="200"/>
        <end position="217"/>
    </location>
</feature>
<keyword evidence="1" id="KW-0472">Membrane</keyword>
<feature type="transmembrane region" description="Helical" evidence="1">
    <location>
        <begin position="117"/>
        <end position="135"/>
    </location>
</feature>
<feature type="transmembrane region" description="Helical" evidence="1">
    <location>
        <begin position="141"/>
        <end position="164"/>
    </location>
</feature>
<keyword evidence="1" id="KW-0812">Transmembrane</keyword>
<protein>
    <submittedName>
        <fullName evidence="2">Uncharacterized protein</fullName>
    </submittedName>
</protein>
<feature type="transmembrane region" description="Helical" evidence="1">
    <location>
        <begin position="393"/>
        <end position="414"/>
    </location>
</feature>
<sequence>MNIHSTYRLIHNKYYFVLLSSSISSLIIEFILFHKYTFYSVGDNAYPLSMAYFYNYQPFFTNVNGGSIGNNIILIIYGLFYFPFLNKYGEMISFLVTTLIGNFALSLLIYKNITRNNINIGLFSFIITIGSEIFLNSGLNLYYELLLLPSTFIPIHAIFPWIIYFIDSIIFDNERLIIKLLEITTASLLLIIFIGTVLTLVLTTYVTIGIFFIGLLLSSKMKIKRKLTILIISVAVLVLLNFISLLPSYFGAIRYFSSHVGEEYYVTALKYYIRSFNGSIFNVLTLTYFPSSIFSSIPYYYIFISTLFVILLLLPAISSNRNLPRIYYVSLISFLSLSAWLAAPYLFPSYISLYSQVPYLWSLDIPWLSFTIFLFISASVAIGIGLSSIKIKIVKILSIILLFIVILAQTYPYFSGQILLNEATHTSYAWNPPNYLWEVSNIINNGPYKNPRILVFPTSGVYVAYNFSSNNTYVGAGFWQTLFNGDVYASYFPYNCYSLEWFISIYPTLNLTSYQPLLNAMKLLGINYILITKNIFPKFFYPSSNTAEVEKLINTLPPFTVIYNNSQITLYNFSSENVAVVPKYIIFVNISKPLWIPETPNYNVTEFHILLHALNLSFVNYSSAVLISASYEKEIIKTLQNYSILYNSGNISVIELNYIPSLEVKNPNPSIIIIKIVKDNYNSLIPILIRENYQPEINEYISGYNKIVPAYSNESFIIMTNSSTIIISYNGKNISQYIYLIYFYSLIIIAFVLILVKTNVFKHRLITKLLDASRLQRRSR</sequence>
<feature type="transmembrane region" description="Helical" evidence="1">
    <location>
        <begin position="91"/>
        <end position="110"/>
    </location>
</feature>
<name>A0A7S9IHF2_SACSO</name>
<feature type="transmembrane region" description="Helical" evidence="1">
    <location>
        <begin position="326"/>
        <end position="347"/>
    </location>
</feature>
<feature type="transmembrane region" description="Helical" evidence="1">
    <location>
        <begin position="68"/>
        <end position="85"/>
    </location>
</feature>
<accession>A0A7S9IHF2</accession>
<dbReference type="AlphaFoldDB" id="A0A7S9IHF2"/>
<evidence type="ECO:0000256" key="1">
    <source>
        <dbReference type="SAM" id="Phobius"/>
    </source>
</evidence>
<evidence type="ECO:0000313" key="2">
    <source>
        <dbReference type="EMBL" id="QPG49190.1"/>
    </source>
</evidence>
<feature type="transmembrane region" description="Helical" evidence="1">
    <location>
        <begin position="12"/>
        <end position="32"/>
    </location>
</feature>
<feature type="transmembrane region" description="Helical" evidence="1">
    <location>
        <begin position="297"/>
        <end position="314"/>
    </location>
</feature>
<proteinExistence type="predicted"/>
<gene>
    <name evidence="2" type="ORF">HFC64_04325</name>
</gene>
<dbReference type="EMBL" id="CP050869">
    <property type="protein sequence ID" value="QPG49190.1"/>
    <property type="molecule type" value="Genomic_DNA"/>
</dbReference>
<feature type="transmembrane region" description="Helical" evidence="1">
    <location>
        <begin position="367"/>
        <end position="386"/>
    </location>
</feature>
<feature type="transmembrane region" description="Helical" evidence="1">
    <location>
        <begin position="737"/>
        <end position="756"/>
    </location>
</feature>
<dbReference type="Proteomes" id="UP000594632">
    <property type="component" value="Chromosome"/>
</dbReference>
<organism evidence="2 3">
    <name type="scientific">Saccharolobus solfataricus</name>
    <name type="common">Sulfolobus solfataricus</name>
    <dbReference type="NCBI Taxonomy" id="2287"/>
    <lineage>
        <taxon>Archaea</taxon>
        <taxon>Thermoproteota</taxon>
        <taxon>Thermoprotei</taxon>
        <taxon>Sulfolobales</taxon>
        <taxon>Sulfolobaceae</taxon>
        <taxon>Saccharolobus</taxon>
    </lineage>
</organism>